<reference evidence="1 2" key="1">
    <citation type="journal article" date="2013" name="Nature">
        <title>Anaerobic oxidation of methane coupled to nitrate reduction in a novel archaeal lineage.</title>
        <authorList>
            <person name="Haroon M.F."/>
            <person name="Hu S."/>
            <person name="Shi Y."/>
            <person name="Imelfort M."/>
            <person name="Keller J."/>
            <person name="Hugenholtz P."/>
            <person name="Yuan Z."/>
            <person name="Tyson G.W."/>
        </authorList>
    </citation>
    <scope>NUCLEOTIDE SEQUENCE [LARGE SCALE GENOMIC DNA]</scope>
    <source>
        <strain evidence="1 2">ANME-2d</strain>
    </source>
</reference>
<comment type="caution">
    <text evidence="1">The sequence shown here is derived from an EMBL/GenBank/DDBJ whole genome shotgun (WGS) entry which is preliminary data.</text>
</comment>
<name>A0A062V758_9EURY</name>
<organism evidence="1 2">
    <name type="scientific">Candidatus Methanoperedens nitratireducens</name>
    <dbReference type="NCBI Taxonomy" id="1392998"/>
    <lineage>
        <taxon>Archaea</taxon>
        <taxon>Methanobacteriati</taxon>
        <taxon>Methanobacteriota</taxon>
        <taxon>Stenosarchaea group</taxon>
        <taxon>Methanomicrobia</taxon>
        <taxon>Methanosarcinales</taxon>
        <taxon>ANME-2 cluster</taxon>
        <taxon>Candidatus Methanoperedentaceae</taxon>
        <taxon>Candidatus Methanoperedens</taxon>
    </lineage>
</organism>
<evidence type="ECO:0000313" key="1">
    <source>
        <dbReference type="EMBL" id="KCZ71614.1"/>
    </source>
</evidence>
<sequence>MNRFEVGLKEHNCSEGALIPTSITYIYDMGYNTYCSEGANMVFKKGNTPWNKNKKGKTLWAKKVCSQCKQEKNISEFYKKDKNHYRSKCKECYRAWVLCRYHVKYPYRKPKGPLTADQRIKKIAGIRIQRLNLKIEVLSYYSHGTAKCDCCGIEDIEFLTIDHINGGGNQHRKSLKLQPGFPFYRWLKTNNYPDGYRVLCYNCNTVLGFHGYCPHQKKLATEIK</sequence>
<dbReference type="AlphaFoldDB" id="A0A062V758"/>
<evidence type="ECO:0000313" key="2">
    <source>
        <dbReference type="Proteomes" id="UP000027153"/>
    </source>
</evidence>
<dbReference type="Proteomes" id="UP000027153">
    <property type="component" value="Unassembled WGS sequence"/>
</dbReference>
<keyword evidence="2" id="KW-1185">Reference proteome</keyword>
<proteinExistence type="predicted"/>
<accession>A0A062V758</accession>
<dbReference type="RefSeq" id="WP_048091679.1">
    <property type="nucleotide sequence ID" value="NZ_JMIY01000005.1"/>
</dbReference>
<dbReference type="EMBL" id="JMIY01000005">
    <property type="protein sequence ID" value="KCZ71614.1"/>
    <property type="molecule type" value="Genomic_DNA"/>
</dbReference>
<protein>
    <submittedName>
        <fullName evidence="1">Uncharacterized protein</fullName>
    </submittedName>
</protein>
<gene>
    <name evidence="1" type="ORF">ANME2D_02349</name>
</gene>